<dbReference type="KEGG" id="dmm:dnm_036360"/>
<protein>
    <submittedName>
        <fullName evidence="2">Uncharacterized protein</fullName>
    </submittedName>
</protein>
<evidence type="ECO:0000313" key="3">
    <source>
        <dbReference type="Proteomes" id="UP000663722"/>
    </source>
</evidence>
<feature type="region of interest" description="Disordered" evidence="1">
    <location>
        <begin position="1"/>
        <end position="39"/>
    </location>
</feature>
<sequence>MSRRQKQKSCQSSNQVNQGSGSYNDKIVMCSHTEQEPKQ</sequence>
<evidence type="ECO:0000256" key="1">
    <source>
        <dbReference type="SAM" id="MobiDB-lite"/>
    </source>
</evidence>
<keyword evidence="3" id="KW-1185">Reference proteome</keyword>
<reference evidence="2" key="1">
    <citation type="journal article" date="2021" name="Microb. Physiol.">
        <title>Proteogenomic Insights into the Physiology of Marine, Sulfate-Reducing, Filamentous Desulfonema limicola and Desulfonema magnum.</title>
        <authorList>
            <person name="Schnaars V."/>
            <person name="Wohlbrand L."/>
            <person name="Scheve S."/>
            <person name="Hinrichs C."/>
            <person name="Reinhardt R."/>
            <person name="Rabus R."/>
        </authorList>
    </citation>
    <scope>NUCLEOTIDE SEQUENCE</scope>
    <source>
        <strain evidence="2">4be13</strain>
    </source>
</reference>
<accession>A0A975BLX8</accession>
<dbReference type="Proteomes" id="UP000663722">
    <property type="component" value="Chromosome"/>
</dbReference>
<gene>
    <name evidence="2" type="ORF">dnm_036360</name>
</gene>
<name>A0A975BLX8_9BACT</name>
<evidence type="ECO:0000313" key="2">
    <source>
        <dbReference type="EMBL" id="QTA87603.1"/>
    </source>
</evidence>
<organism evidence="2 3">
    <name type="scientific">Desulfonema magnum</name>
    <dbReference type="NCBI Taxonomy" id="45655"/>
    <lineage>
        <taxon>Bacteria</taxon>
        <taxon>Pseudomonadati</taxon>
        <taxon>Thermodesulfobacteriota</taxon>
        <taxon>Desulfobacteria</taxon>
        <taxon>Desulfobacterales</taxon>
        <taxon>Desulfococcaceae</taxon>
        <taxon>Desulfonema</taxon>
    </lineage>
</organism>
<proteinExistence type="predicted"/>
<feature type="compositionally biased region" description="Low complexity" evidence="1">
    <location>
        <begin position="8"/>
        <end position="24"/>
    </location>
</feature>
<dbReference type="EMBL" id="CP061800">
    <property type="protein sequence ID" value="QTA87603.1"/>
    <property type="molecule type" value="Genomic_DNA"/>
</dbReference>
<dbReference type="AlphaFoldDB" id="A0A975BLX8"/>